<organism evidence="1 2">
    <name type="scientific">Heliorestis convoluta</name>
    <dbReference type="NCBI Taxonomy" id="356322"/>
    <lineage>
        <taxon>Bacteria</taxon>
        <taxon>Bacillati</taxon>
        <taxon>Bacillota</taxon>
        <taxon>Clostridia</taxon>
        <taxon>Eubacteriales</taxon>
        <taxon>Heliobacteriaceae</taxon>
        <taxon>Heliorestis</taxon>
    </lineage>
</organism>
<evidence type="ECO:0000313" key="1">
    <source>
        <dbReference type="EMBL" id="QGG46847.1"/>
    </source>
</evidence>
<name>A0A5Q2MWT2_9FIRM</name>
<dbReference type="OrthoDB" id="2080015at2"/>
<sequence length="299" mass="32364">MQANQQRGQGQQTQGWLIEKARAIKVKESEEFASAKAAIPEWLHGGIVAIERNQKMANQQIFIDQVAQSLGLWSSDKGTYLSVSKPYLTVEARVAWARHEHKEKGCKLTIHPVQFDSQLKLARVTIDSEIHGSVTATAKLGVGGGGVDSTNPFENAETSVIGRALGFLGYVLLGSGIASAEEVHVAIEEVEKKEKPRLDVVEGGQLQQPTTEQELRAISQMKAQQSQPTFVGTVSQNGQGPVENNGRKVARSIVTMNGQNINVYGIDGTAPIVAAWKQGQEVEFQARQENNGSLVVVTA</sequence>
<evidence type="ECO:0000313" key="2">
    <source>
        <dbReference type="Proteomes" id="UP000366051"/>
    </source>
</evidence>
<dbReference type="AlphaFoldDB" id="A0A5Q2MWT2"/>
<gene>
    <name evidence="1" type="ORF">FTV88_0669</name>
</gene>
<protein>
    <submittedName>
        <fullName evidence="1">Uncharacterized protein</fullName>
    </submittedName>
</protein>
<dbReference type="Proteomes" id="UP000366051">
    <property type="component" value="Chromosome"/>
</dbReference>
<accession>A0A5Q2MWT2</accession>
<proteinExistence type="predicted"/>
<keyword evidence="2" id="KW-1185">Reference proteome</keyword>
<dbReference type="RefSeq" id="WP_153724342.1">
    <property type="nucleotide sequence ID" value="NZ_CP045875.1"/>
</dbReference>
<dbReference type="EMBL" id="CP045875">
    <property type="protein sequence ID" value="QGG46847.1"/>
    <property type="molecule type" value="Genomic_DNA"/>
</dbReference>
<dbReference type="KEGG" id="hcv:FTV88_0669"/>
<reference evidence="2" key="1">
    <citation type="submission" date="2019-11" db="EMBL/GenBank/DDBJ databases">
        <title>Genome sequence of Heliorestis convoluta strain HH, an alkaliphilic and minimalistic phototrophic bacterium from a soda lake in Egypt.</title>
        <authorList>
            <person name="Dewey E.D."/>
            <person name="Stokes L.M."/>
            <person name="Burchell B.M."/>
            <person name="Shaffer K.N."/>
            <person name="Huntington A.M."/>
            <person name="Baker J.M."/>
            <person name="Nadendla S."/>
            <person name="Giglio M.G."/>
            <person name="Touchman J.W."/>
            <person name="Blankenship R.E."/>
            <person name="Madigan M.T."/>
            <person name="Sattley W.M."/>
        </authorList>
    </citation>
    <scope>NUCLEOTIDE SEQUENCE [LARGE SCALE GENOMIC DNA]</scope>
    <source>
        <strain evidence="2">HH</strain>
    </source>
</reference>